<feature type="region of interest" description="Disordered" evidence="2">
    <location>
        <begin position="76"/>
        <end position="120"/>
    </location>
</feature>
<dbReference type="CDD" id="cd21341">
    <property type="entry name" value="TTC8_N"/>
    <property type="match status" value="1"/>
</dbReference>
<dbReference type="InterPro" id="IPR011990">
    <property type="entry name" value="TPR-like_helical_dom_sf"/>
</dbReference>
<dbReference type="SUPFAM" id="SSF48452">
    <property type="entry name" value="TPR-like"/>
    <property type="match status" value="1"/>
</dbReference>
<keyword evidence="3" id="KW-1185">Reference proteome</keyword>
<gene>
    <name evidence="4" type="primary">LOC100204960</name>
</gene>
<dbReference type="SMART" id="SM00028">
    <property type="entry name" value="TPR"/>
    <property type="match status" value="6"/>
</dbReference>
<feature type="repeat" description="TPR" evidence="1">
    <location>
        <begin position="345"/>
        <end position="378"/>
    </location>
</feature>
<reference evidence="4" key="1">
    <citation type="submission" date="2025-08" db="UniProtKB">
        <authorList>
            <consortium name="RefSeq"/>
        </authorList>
    </citation>
    <scope>IDENTIFICATION</scope>
</reference>
<dbReference type="Pfam" id="PF13181">
    <property type="entry name" value="TPR_8"/>
    <property type="match status" value="1"/>
</dbReference>
<dbReference type="PANTHER" id="PTHR44177:SF1">
    <property type="entry name" value="TETRATRICOPEPTIDE REPEAT PROTEIN 8"/>
    <property type="match status" value="1"/>
</dbReference>
<dbReference type="Proteomes" id="UP001652625">
    <property type="component" value="Chromosome 09"/>
</dbReference>
<evidence type="ECO:0000313" key="3">
    <source>
        <dbReference type="Proteomes" id="UP001652625"/>
    </source>
</evidence>
<name>A0ABM4CKM1_HYDVU</name>
<dbReference type="PROSITE" id="PS50005">
    <property type="entry name" value="TPR"/>
    <property type="match status" value="2"/>
</dbReference>
<dbReference type="GeneID" id="100204960"/>
<feature type="repeat" description="TPR" evidence="1">
    <location>
        <begin position="415"/>
        <end position="448"/>
    </location>
</feature>
<evidence type="ECO:0000256" key="2">
    <source>
        <dbReference type="SAM" id="MobiDB-lite"/>
    </source>
</evidence>
<feature type="compositionally biased region" description="Polar residues" evidence="2">
    <location>
        <begin position="76"/>
        <end position="89"/>
    </location>
</feature>
<organism evidence="3 4">
    <name type="scientific">Hydra vulgaris</name>
    <name type="common">Hydra</name>
    <name type="synonym">Hydra attenuata</name>
    <dbReference type="NCBI Taxonomy" id="6087"/>
    <lineage>
        <taxon>Eukaryota</taxon>
        <taxon>Metazoa</taxon>
        <taxon>Cnidaria</taxon>
        <taxon>Hydrozoa</taxon>
        <taxon>Hydroidolina</taxon>
        <taxon>Anthoathecata</taxon>
        <taxon>Aplanulata</taxon>
        <taxon>Hydridae</taxon>
        <taxon>Hydra</taxon>
    </lineage>
</organism>
<dbReference type="RefSeq" id="XP_065662321.1">
    <property type="nucleotide sequence ID" value="XM_065806249.1"/>
</dbReference>
<dbReference type="Gene3D" id="1.25.40.10">
    <property type="entry name" value="Tetratricopeptide repeat domain"/>
    <property type="match status" value="1"/>
</dbReference>
<protein>
    <submittedName>
        <fullName evidence="4">Tetratricopeptide repeat protein 8 isoform X2</fullName>
    </submittedName>
</protein>
<dbReference type="Pfam" id="PF00515">
    <property type="entry name" value="TPR_1"/>
    <property type="match status" value="1"/>
</dbReference>
<proteinExistence type="predicted"/>
<evidence type="ECO:0000313" key="4">
    <source>
        <dbReference type="RefSeq" id="XP_065662321.1"/>
    </source>
</evidence>
<accession>A0ABM4CKM1</accession>
<evidence type="ECO:0000256" key="1">
    <source>
        <dbReference type="PROSITE-ProRule" id="PRU00339"/>
    </source>
</evidence>
<dbReference type="InterPro" id="IPR019734">
    <property type="entry name" value="TPR_rpt"/>
</dbReference>
<keyword evidence="1" id="KW-0802">TPR repeat</keyword>
<dbReference type="PANTHER" id="PTHR44177">
    <property type="entry name" value="TETRATRICOPEPTIDE REPEAT PROTEIN 8"/>
    <property type="match status" value="1"/>
</dbReference>
<dbReference type="InterPro" id="IPR028796">
    <property type="entry name" value="BBS8"/>
</dbReference>
<sequence length="499" mass="56640">MDPMYIAMSYFRRKRFDNCLEILSNILSKNPYDQAAWSLKTRVLTEQVYVDEVEVDEEGIAELLMDDTAIAQITRPGTSLKQTNNNNGGPSPAVRPTTQSGRPVSGFVRPGTQGGRPGTMEQAIKTPRTANTARPATTASGRFVRLGTASMLTQPDGPFINVSKINFAKYVERPNLAKELFEYIFMHENDARNALQLAALAIVATEYKDWWWKVQLAKCYYRLGLYRDAEKQLISSLRDEQIVDTYLYLCKVYVKLDQPLTGIEILVKGLEKFPQETTLLVGIARIYEGMNDVINSTKYYKDVLISDNTNVEAISCIATNYFYSDQPEIALKFFRRLLQMGVYNCEIFNNIGLCCFYAQQYDMALNCFERALALSSDDNMADVWYNISHIAIGIGDLRLAYQCLRLSLSVNSDHAEAFNNLGVLELRRNNSEEARSHFQSSISFGEHMYEPHYNLSFLSEQVGDTQTSFQALKRSLEIYPDHAEGKDLLKLLRKQLAAV</sequence>